<dbReference type="Gene3D" id="2.40.128.150">
    <property type="entry name" value="Cysteine proteinases"/>
    <property type="match status" value="1"/>
</dbReference>
<dbReference type="Gene3D" id="3.30.2140.10">
    <property type="entry name" value="Arylamine N-acetyltransferase"/>
    <property type="match status" value="1"/>
</dbReference>
<evidence type="ECO:0000256" key="2">
    <source>
        <dbReference type="RuleBase" id="RU003452"/>
    </source>
</evidence>
<sequence>MTTDRLFAATDEAIEMDAYLARIGYSGSREASLAVLHSLHRLHPQAIAFENLDPRLGRLPVRLDAASLMDKLVRGRRGGYCFEQNLLFGHMLSALGFRVSGLAARILWNQPEEAKTPRGHMLLRVHADGEDCIADVGFGALTLTAPLRLRPDLEQETPHERFRLVEQDGLFRLDARIGADWRPVYRFDLQEQVLADYEITNHYLSSHPDSHFRHTLIAARPFAEGRYALLGNRLTVHAIDGPSERRLLTDITELHDVLKNHFLIDVPAGSDPILAAAIAEAQTV</sequence>
<comment type="similarity">
    <text evidence="1 2">Belongs to the arylamine N-acetyltransferase family.</text>
</comment>
<evidence type="ECO:0000313" key="4">
    <source>
        <dbReference type="Proteomes" id="UP001320831"/>
    </source>
</evidence>
<evidence type="ECO:0000256" key="1">
    <source>
        <dbReference type="ARBA" id="ARBA00006547"/>
    </source>
</evidence>
<dbReference type="PANTHER" id="PTHR11786">
    <property type="entry name" value="N-HYDROXYARYLAMINE O-ACETYLTRANSFERASE"/>
    <property type="match status" value="1"/>
</dbReference>
<dbReference type="EMBL" id="JAOCZP010000001">
    <property type="protein sequence ID" value="MCT7374007.1"/>
    <property type="molecule type" value="Genomic_DNA"/>
</dbReference>
<keyword evidence="4" id="KW-1185">Reference proteome</keyword>
<dbReference type="RefSeq" id="WP_260900356.1">
    <property type="nucleotide sequence ID" value="NZ_JAOCZP010000001.1"/>
</dbReference>
<organism evidence="3 4">
    <name type="scientific">Chelativorans salis</name>
    <dbReference type="NCBI Taxonomy" id="2978478"/>
    <lineage>
        <taxon>Bacteria</taxon>
        <taxon>Pseudomonadati</taxon>
        <taxon>Pseudomonadota</taxon>
        <taxon>Alphaproteobacteria</taxon>
        <taxon>Hyphomicrobiales</taxon>
        <taxon>Phyllobacteriaceae</taxon>
        <taxon>Chelativorans</taxon>
    </lineage>
</organism>
<dbReference type="InterPro" id="IPR038765">
    <property type="entry name" value="Papain-like_cys_pep_sf"/>
</dbReference>
<name>A0ABT2LJI6_9HYPH</name>
<protein>
    <submittedName>
        <fullName evidence="3">Arylamine N-acetyltransferase</fullName>
    </submittedName>
</protein>
<evidence type="ECO:0000313" key="3">
    <source>
        <dbReference type="EMBL" id="MCT7374007.1"/>
    </source>
</evidence>
<comment type="caution">
    <text evidence="3">The sequence shown here is derived from an EMBL/GenBank/DDBJ whole genome shotgun (WGS) entry which is preliminary data.</text>
</comment>
<accession>A0ABT2LJI6</accession>
<dbReference type="PANTHER" id="PTHR11786:SF0">
    <property type="entry name" value="ARYLAMINE N-ACETYLTRANSFERASE 4-RELATED"/>
    <property type="match status" value="1"/>
</dbReference>
<reference evidence="3 4" key="1">
    <citation type="submission" date="2022-09" db="EMBL/GenBank/DDBJ databases">
        <title>Chelativorans salina sp. nov., a novel slightly halophilic bacterium isolated from a saline lake sediment enrichment.</title>
        <authorList>
            <person name="Gao L."/>
            <person name="Fang B.-Z."/>
            <person name="Li W.-J."/>
        </authorList>
    </citation>
    <scope>NUCLEOTIDE SEQUENCE [LARGE SCALE GENOMIC DNA]</scope>
    <source>
        <strain evidence="3 4">EGI FJ00035</strain>
    </source>
</reference>
<gene>
    <name evidence="3" type="ORF">N5A92_03010</name>
</gene>
<proteinExistence type="inferred from homology"/>
<dbReference type="InterPro" id="IPR001447">
    <property type="entry name" value="Arylamine_N-AcTrfase"/>
</dbReference>
<dbReference type="SUPFAM" id="SSF54001">
    <property type="entry name" value="Cysteine proteinases"/>
    <property type="match status" value="1"/>
</dbReference>
<dbReference type="Pfam" id="PF00797">
    <property type="entry name" value="Acetyltransf_2"/>
    <property type="match status" value="1"/>
</dbReference>
<dbReference type="PRINTS" id="PR01543">
    <property type="entry name" value="ANATRNSFRASE"/>
</dbReference>
<dbReference type="Proteomes" id="UP001320831">
    <property type="component" value="Unassembled WGS sequence"/>
</dbReference>